<organism evidence="2 3">
    <name type="scientific">Blastomyces percursus</name>
    <dbReference type="NCBI Taxonomy" id="1658174"/>
    <lineage>
        <taxon>Eukaryota</taxon>
        <taxon>Fungi</taxon>
        <taxon>Dikarya</taxon>
        <taxon>Ascomycota</taxon>
        <taxon>Pezizomycotina</taxon>
        <taxon>Eurotiomycetes</taxon>
        <taxon>Eurotiomycetidae</taxon>
        <taxon>Onygenales</taxon>
        <taxon>Ajellomycetaceae</taxon>
        <taxon>Blastomyces</taxon>
    </lineage>
</organism>
<feature type="compositionally biased region" description="Polar residues" evidence="1">
    <location>
        <begin position="74"/>
        <end position="86"/>
    </location>
</feature>
<dbReference type="Proteomes" id="UP000242791">
    <property type="component" value="Unassembled WGS sequence"/>
</dbReference>
<accession>A0A1J9RB36</accession>
<evidence type="ECO:0000313" key="2">
    <source>
        <dbReference type="EMBL" id="OJD25735.1"/>
    </source>
</evidence>
<dbReference type="AlphaFoldDB" id="A0A1J9RB36"/>
<feature type="compositionally biased region" description="Basic and acidic residues" evidence="1">
    <location>
        <begin position="60"/>
        <end position="73"/>
    </location>
</feature>
<dbReference type="VEuPathDB" id="FungiDB:ACJ73_02892"/>
<proteinExistence type="predicted"/>
<dbReference type="EMBL" id="LGTZ01000327">
    <property type="protein sequence ID" value="OJD25735.1"/>
    <property type="molecule type" value="Genomic_DNA"/>
</dbReference>
<comment type="caution">
    <text evidence="2">The sequence shown here is derived from an EMBL/GenBank/DDBJ whole genome shotgun (WGS) entry which is preliminary data.</text>
</comment>
<keyword evidence="3" id="KW-1185">Reference proteome</keyword>
<evidence type="ECO:0000256" key="1">
    <source>
        <dbReference type="SAM" id="MobiDB-lite"/>
    </source>
</evidence>
<evidence type="ECO:0000313" key="3">
    <source>
        <dbReference type="Proteomes" id="UP000242791"/>
    </source>
</evidence>
<sequence length="129" mass="14195">MTRNPLALMSTSPIGHAARVGYAEKFLSFTVTSHQAPTTGEGREKPAGQGRKAGPGHRGMHVEATEREPDRTSTGEVTKAPCTTKSTRSDIEIEWPDDKGTVERVRQRKAKSVAWDLEKKGGKFYKRSV</sequence>
<feature type="region of interest" description="Disordered" evidence="1">
    <location>
        <begin position="34"/>
        <end position="87"/>
    </location>
</feature>
<protein>
    <submittedName>
        <fullName evidence="2">Uncharacterized protein</fullName>
    </submittedName>
</protein>
<gene>
    <name evidence="2" type="ORF">ACJ73_02892</name>
</gene>
<reference evidence="2 3" key="1">
    <citation type="submission" date="2015-08" db="EMBL/GenBank/DDBJ databases">
        <title>Emmonsia species relationships and genome sequence.</title>
        <authorList>
            <person name="Cuomo C.A."/>
            <person name="Schwartz I.S."/>
            <person name="Kenyon C."/>
            <person name="De Hoog G.S."/>
            <person name="Govender N.P."/>
            <person name="Botha A."/>
            <person name="Moreno L."/>
            <person name="De Vries M."/>
            <person name="Munoz J.F."/>
            <person name="Stielow J.B."/>
        </authorList>
    </citation>
    <scope>NUCLEOTIDE SEQUENCE [LARGE SCALE GENOMIC DNA]</scope>
    <source>
        <strain evidence="2 3">EI222</strain>
    </source>
</reference>
<name>A0A1J9RB36_9EURO</name>